<gene>
    <name evidence="4" type="ORF">IWQ62_000045</name>
</gene>
<dbReference type="Pfam" id="PF00107">
    <property type="entry name" value="ADH_zinc_N"/>
    <property type="match status" value="1"/>
</dbReference>
<reference evidence="4" key="1">
    <citation type="submission" date="2022-07" db="EMBL/GenBank/DDBJ databases">
        <title>Phylogenomic reconstructions and comparative analyses of Kickxellomycotina fungi.</title>
        <authorList>
            <person name="Reynolds N.K."/>
            <person name="Stajich J.E."/>
            <person name="Barry K."/>
            <person name="Grigoriev I.V."/>
            <person name="Crous P."/>
            <person name="Smith M.E."/>
        </authorList>
    </citation>
    <scope>NUCLEOTIDE SEQUENCE</scope>
    <source>
        <strain evidence="4">RSA 1196</strain>
    </source>
</reference>
<feature type="region of interest" description="Disordered" evidence="2">
    <location>
        <begin position="1"/>
        <end position="22"/>
    </location>
</feature>
<proteinExistence type="predicted"/>
<accession>A0A9W8B240</accession>
<dbReference type="PANTHER" id="PTHR43205">
    <property type="entry name" value="PROSTAGLANDIN REDUCTASE"/>
    <property type="match status" value="1"/>
</dbReference>
<keyword evidence="5" id="KW-1185">Reference proteome</keyword>
<dbReference type="SUPFAM" id="SSF50129">
    <property type="entry name" value="GroES-like"/>
    <property type="match status" value="1"/>
</dbReference>
<dbReference type="OrthoDB" id="809632at2759"/>
<dbReference type="InterPro" id="IPR013149">
    <property type="entry name" value="ADH-like_C"/>
</dbReference>
<dbReference type="InterPro" id="IPR011032">
    <property type="entry name" value="GroES-like_sf"/>
</dbReference>
<dbReference type="PANTHER" id="PTHR43205:SF7">
    <property type="entry name" value="PROSTAGLANDIN REDUCTASE 1"/>
    <property type="match status" value="1"/>
</dbReference>
<evidence type="ECO:0000256" key="1">
    <source>
        <dbReference type="ARBA" id="ARBA00023002"/>
    </source>
</evidence>
<sequence length="395" mass="43310">MVSTVPHLSDEASPSPRGYSTPLCRTSPSLPVPLLTPPAKIQLTSYLNETPLSAKCFKLESAPQDPYSIALEPDDVLVQPVYLSMDTNIYMRIDTHSSSSHYRLPAFQPGETANSYGVGYVLASRHPHFAKGDTVLGWTMPWASFGMVPGGRGLINLKAGIQRLPLQWFVGVLGIHAFTAWYGLTQLAHPRRGQTLVVSAAMSGVGQMVVQLAGILGLKVVAIVGSNLKMEKVRENPHVFLAINYYAEYDLSETLHRRLPDGVDIYFDCVGGAGLDGILRVLNTNGRIILGGILSDHALIQRSLPVYHLLQLAEANASILGFRVQDVFQKYYPIFVQDMVKLIHKYNVTYVLDLVCGLENAPKALLGVFQSRNLGKCIVQVSQDDTDPPLSDGRR</sequence>
<dbReference type="Gene3D" id="3.90.180.10">
    <property type="entry name" value="Medium-chain alcohol dehydrogenases, catalytic domain"/>
    <property type="match status" value="1"/>
</dbReference>
<dbReference type="Pfam" id="PF16884">
    <property type="entry name" value="ADH_N_2"/>
    <property type="match status" value="1"/>
</dbReference>
<protein>
    <recommendedName>
        <fullName evidence="3">Enoyl reductase (ER) domain-containing protein</fullName>
    </recommendedName>
</protein>
<dbReference type="InterPro" id="IPR020843">
    <property type="entry name" value="ER"/>
</dbReference>
<organism evidence="4 5">
    <name type="scientific">Dispira parvispora</name>
    <dbReference type="NCBI Taxonomy" id="1520584"/>
    <lineage>
        <taxon>Eukaryota</taxon>
        <taxon>Fungi</taxon>
        <taxon>Fungi incertae sedis</taxon>
        <taxon>Zoopagomycota</taxon>
        <taxon>Kickxellomycotina</taxon>
        <taxon>Dimargaritomycetes</taxon>
        <taxon>Dimargaritales</taxon>
        <taxon>Dimargaritaceae</taxon>
        <taxon>Dispira</taxon>
    </lineage>
</organism>
<dbReference type="AlphaFoldDB" id="A0A9W8B240"/>
<dbReference type="InterPro" id="IPR045010">
    <property type="entry name" value="MDR_fam"/>
</dbReference>
<dbReference type="CDD" id="cd05288">
    <property type="entry name" value="PGDH"/>
    <property type="match status" value="1"/>
</dbReference>
<dbReference type="Gene3D" id="3.40.50.720">
    <property type="entry name" value="NAD(P)-binding Rossmann-like Domain"/>
    <property type="match status" value="1"/>
</dbReference>
<evidence type="ECO:0000313" key="5">
    <source>
        <dbReference type="Proteomes" id="UP001150925"/>
    </source>
</evidence>
<dbReference type="GO" id="GO:0016628">
    <property type="term" value="F:oxidoreductase activity, acting on the CH-CH group of donors, NAD or NADP as acceptor"/>
    <property type="evidence" value="ECO:0007669"/>
    <property type="project" value="InterPro"/>
</dbReference>
<dbReference type="Proteomes" id="UP001150925">
    <property type="component" value="Unassembled WGS sequence"/>
</dbReference>
<evidence type="ECO:0000259" key="3">
    <source>
        <dbReference type="SMART" id="SM00829"/>
    </source>
</evidence>
<feature type="domain" description="Enoyl reductase (ER)" evidence="3">
    <location>
        <begin position="50"/>
        <end position="379"/>
    </location>
</feature>
<comment type="caution">
    <text evidence="4">The sequence shown here is derived from an EMBL/GenBank/DDBJ whole genome shotgun (WGS) entry which is preliminary data.</text>
</comment>
<evidence type="ECO:0000256" key="2">
    <source>
        <dbReference type="SAM" id="MobiDB-lite"/>
    </source>
</evidence>
<dbReference type="InterPro" id="IPR036291">
    <property type="entry name" value="NAD(P)-bd_dom_sf"/>
</dbReference>
<keyword evidence="1" id="KW-0560">Oxidoreductase</keyword>
<dbReference type="SUPFAM" id="SSF51735">
    <property type="entry name" value="NAD(P)-binding Rossmann-fold domains"/>
    <property type="match status" value="1"/>
</dbReference>
<dbReference type="InterPro" id="IPR041694">
    <property type="entry name" value="ADH_N_2"/>
</dbReference>
<evidence type="ECO:0000313" key="4">
    <source>
        <dbReference type="EMBL" id="KAJ1970218.1"/>
    </source>
</evidence>
<dbReference type="EMBL" id="JANBPY010000002">
    <property type="protein sequence ID" value="KAJ1970218.1"/>
    <property type="molecule type" value="Genomic_DNA"/>
</dbReference>
<dbReference type="SMART" id="SM00829">
    <property type="entry name" value="PKS_ER"/>
    <property type="match status" value="1"/>
</dbReference>
<name>A0A9W8B240_9FUNG</name>